<dbReference type="InterPro" id="IPR005479">
    <property type="entry name" value="CPAse_ATP-bd"/>
</dbReference>
<dbReference type="SUPFAM" id="SSF52440">
    <property type="entry name" value="PreATP-grasp domain"/>
    <property type="match status" value="1"/>
</dbReference>
<dbReference type="Pfam" id="PF02786">
    <property type="entry name" value="CPSase_L_D2"/>
    <property type="match status" value="1"/>
</dbReference>
<evidence type="ECO:0000256" key="4">
    <source>
        <dbReference type="ARBA" id="ARBA00022840"/>
    </source>
</evidence>
<dbReference type="PROSITE" id="PS50979">
    <property type="entry name" value="BC"/>
    <property type="match status" value="1"/>
</dbReference>
<evidence type="ECO:0000256" key="2">
    <source>
        <dbReference type="ARBA" id="ARBA00022598"/>
    </source>
</evidence>
<comment type="cofactor">
    <cofactor evidence="1">
        <name>biotin</name>
        <dbReference type="ChEBI" id="CHEBI:57586"/>
    </cofactor>
</comment>
<dbReference type="InterPro" id="IPR011764">
    <property type="entry name" value="Biotin_carboxylation_dom"/>
</dbReference>
<dbReference type="InterPro" id="IPR016185">
    <property type="entry name" value="PreATP-grasp_dom_sf"/>
</dbReference>
<dbReference type="GO" id="GO:0005524">
    <property type="term" value="F:ATP binding"/>
    <property type="evidence" value="ECO:0007669"/>
    <property type="project" value="UniProtKB-UniRule"/>
</dbReference>
<keyword evidence="3 6" id="KW-0547">Nucleotide-binding</keyword>
<evidence type="ECO:0000313" key="10">
    <source>
        <dbReference type="Proteomes" id="UP000006813"/>
    </source>
</evidence>
<dbReference type="PANTHER" id="PTHR18866">
    <property type="entry name" value="CARBOXYLASE:PYRUVATE/ACETYL-COA/PROPIONYL-COA CARBOXYLASE"/>
    <property type="match status" value="1"/>
</dbReference>
<evidence type="ECO:0000256" key="3">
    <source>
        <dbReference type="ARBA" id="ARBA00022741"/>
    </source>
</evidence>
<dbReference type="FunFam" id="3.30.1490.20:FF:000003">
    <property type="entry name" value="acetyl-CoA carboxylase isoform X1"/>
    <property type="match status" value="1"/>
</dbReference>
<reference evidence="9 10" key="1">
    <citation type="journal article" date="2011" name="Nature">
        <title>Genome sequencing reveals insights into physiology and longevity of the naked mole rat.</title>
        <authorList>
            <person name="Kim E.B."/>
            <person name="Fang X."/>
            <person name="Fushan A.A."/>
            <person name="Huang Z."/>
            <person name="Lobanov A.V."/>
            <person name="Han L."/>
            <person name="Marino S.M."/>
            <person name="Sun X."/>
            <person name="Turanov A.A."/>
            <person name="Yang P."/>
            <person name="Yim S.H."/>
            <person name="Zhao X."/>
            <person name="Kasaikina M.V."/>
            <person name="Stoletzki N."/>
            <person name="Peng C."/>
            <person name="Polak P."/>
            <person name="Xiong Z."/>
            <person name="Kiezun A."/>
            <person name="Zhu Y."/>
            <person name="Chen Y."/>
            <person name="Kryukov G.V."/>
            <person name="Zhang Q."/>
            <person name="Peshkin L."/>
            <person name="Yang L."/>
            <person name="Bronson R.T."/>
            <person name="Buffenstein R."/>
            <person name="Wang B."/>
            <person name="Han C."/>
            <person name="Li Q."/>
            <person name="Chen L."/>
            <person name="Zhao W."/>
            <person name="Sunyaev S.R."/>
            <person name="Park T.J."/>
            <person name="Zhang G."/>
            <person name="Wang J."/>
            <person name="Gladyshev V.N."/>
        </authorList>
    </citation>
    <scope>NUCLEOTIDE SEQUENCE [LARGE SCALE GENOMIC DNA]</scope>
</reference>
<dbReference type="InterPro" id="IPR050856">
    <property type="entry name" value="Biotin_carboxylase_complex"/>
</dbReference>
<dbReference type="EMBL" id="JH172227">
    <property type="protein sequence ID" value="EHB13745.1"/>
    <property type="molecule type" value="Genomic_DNA"/>
</dbReference>
<dbReference type="InParanoid" id="G5BWT9"/>
<keyword evidence="4 6" id="KW-0067">ATP-binding</keyword>
<keyword evidence="5" id="KW-0092">Biotin</keyword>
<protein>
    <submittedName>
        <fullName evidence="9">Propionyl-CoA carboxylase alpha chain, mitochondrial</fullName>
    </submittedName>
</protein>
<accession>G5BWT9</accession>
<proteinExistence type="predicted"/>
<dbReference type="AlphaFoldDB" id="G5BWT9"/>
<dbReference type="InterPro" id="IPR013815">
    <property type="entry name" value="ATP_grasp_subdomain_1"/>
</dbReference>
<dbReference type="GO" id="GO:0004658">
    <property type="term" value="F:propionyl-CoA carboxylase activity"/>
    <property type="evidence" value="ECO:0007669"/>
    <property type="project" value="TreeGrafter"/>
</dbReference>
<name>G5BWT9_HETGA</name>
<dbReference type="STRING" id="10181.G5BWT9"/>
<dbReference type="PROSITE" id="PS50975">
    <property type="entry name" value="ATP_GRASP"/>
    <property type="match status" value="1"/>
</dbReference>
<dbReference type="Gene3D" id="3.30.1490.20">
    <property type="entry name" value="ATP-grasp fold, A domain"/>
    <property type="match status" value="1"/>
</dbReference>
<dbReference type="PANTHER" id="PTHR18866:SF33">
    <property type="entry name" value="METHYLCROTONOYL-COA CARBOXYLASE SUBUNIT ALPHA, MITOCHONDRIAL-RELATED"/>
    <property type="match status" value="1"/>
</dbReference>
<evidence type="ECO:0000256" key="6">
    <source>
        <dbReference type="PROSITE-ProRule" id="PRU00409"/>
    </source>
</evidence>
<sequence>MGIKTIAILSDVDTSSVHLKMADEVICVGPPPTSKSYLNMDTIMEAIKKTRAQDVHPGYGFLSENKEFSRCLATEVVTFIGPNTHAIQAMGDKIESKFLAKKVKVNIIPGFDGAVKDADEAIRIAREIGYPVMINASAGGGGKGMCITWVDEETRDDFRFSSQEPASSFGDDRVLIKKNY</sequence>
<evidence type="ECO:0000259" key="7">
    <source>
        <dbReference type="PROSITE" id="PS50975"/>
    </source>
</evidence>
<feature type="domain" description="Biotin carboxylation" evidence="8">
    <location>
        <begin position="1"/>
        <end position="180"/>
    </location>
</feature>
<dbReference type="SUPFAM" id="SSF56059">
    <property type="entry name" value="Glutathione synthetase ATP-binding domain-like"/>
    <property type="match status" value="1"/>
</dbReference>
<dbReference type="Gene3D" id="3.40.50.20">
    <property type="match status" value="1"/>
</dbReference>
<gene>
    <name evidence="9" type="ORF">GW7_03080</name>
</gene>
<dbReference type="Pfam" id="PF00289">
    <property type="entry name" value="Biotin_carb_N"/>
    <property type="match status" value="1"/>
</dbReference>
<keyword evidence="2" id="KW-0436">Ligase</keyword>
<dbReference type="GO" id="GO:0046872">
    <property type="term" value="F:metal ion binding"/>
    <property type="evidence" value="ECO:0007669"/>
    <property type="project" value="InterPro"/>
</dbReference>
<feature type="domain" description="ATP-grasp" evidence="7">
    <location>
        <begin position="97"/>
        <end position="145"/>
    </location>
</feature>
<dbReference type="InterPro" id="IPR011761">
    <property type="entry name" value="ATP-grasp"/>
</dbReference>
<dbReference type="InterPro" id="IPR005481">
    <property type="entry name" value="BC-like_N"/>
</dbReference>
<dbReference type="GO" id="GO:0005739">
    <property type="term" value="C:mitochondrion"/>
    <property type="evidence" value="ECO:0007669"/>
    <property type="project" value="TreeGrafter"/>
</dbReference>
<dbReference type="Proteomes" id="UP000006813">
    <property type="component" value="Unassembled WGS sequence"/>
</dbReference>
<organism evidence="9 10">
    <name type="scientific">Heterocephalus glaber</name>
    <name type="common">Naked mole rat</name>
    <dbReference type="NCBI Taxonomy" id="10181"/>
    <lineage>
        <taxon>Eukaryota</taxon>
        <taxon>Metazoa</taxon>
        <taxon>Chordata</taxon>
        <taxon>Craniata</taxon>
        <taxon>Vertebrata</taxon>
        <taxon>Euteleostomi</taxon>
        <taxon>Mammalia</taxon>
        <taxon>Eutheria</taxon>
        <taxon>Euarchontoglires</taxon>
        <taxon>Glires</taxon>
        <taxon>Rodentia</taxon>
        <taxon>Hystricomorpha</taxon>
        <taxon>Bathyergidae</taxon>
        <taxon>Heterocephalus</taxon>
    </lineage>
</organism>
<evidence type="ECO:0000256" key="5">
    <source>
        <dbReference type="ARBA" id="ARBA00023267"/>
    </source>
</evidence>
<evidence type="ECO:0000256" key="1">
    <source>
        <dbReference type="ARBA" id="ARBA00001953"/>
    </source>
</evidence>
<evidence type="ECO:0000313" key="9">
    <source>
        <dbReference type="EMBL" id="EHB13745.1"/>
    </source>
</evidence>
<evidence type="ECO:0000259" key="8">
    <source>
        <dbReference type="PROSITE" id="PS50979"/>
    </source>
</evidence>